<evidence type="ECO:0000259" key="1">
    <source>
        <dbReference type="Pfam" id="PF01656"/>
    </source>
</evidence>
<dbReference type="AlphaFoldDB" id="A0A4Z0NE82"/>
<evidence type="ECO:0000313" key="3">
    <source>
        <dbReference type="Proteomes" id="UP000297535"/>
    </source>
</evidence>
<gene>
    <name evidence="2" type="ORF">EU555_35670</name>
</gene>
<dbReference type="RefSeq" id="WP_135420101.1">
    <property type="nucleotide sequence ID" value="NZ_SRLB01000077.1"/>
</dbReference>
<protein>
    <submittedName>
        <fullName evidence="2">ParA family protein</fullName>
    </submittedName>
</protein>
<dbReference type="InterPro" id="IPR050678">
    <property type="entry name" value="DNA_Partitioning_ATPase"/>
</dbReference>
<dbReference type="PANTHER" id="PTHR13696:SF96">
    <property type="entry name" value="COBQ_COBB_MIND_PARA NUCLEOTIDE BINDING DOMAIN-CONTAINING PROTEIN"/>
    <property type="match status" value="1"/>
</dbReference>
<dbReference type="EMBL" id="SRLB01000077">
    <property type="protein sequence ID" value="TGD91663.1"/>
    <property type="molecule type" value="Genomic_DNA"/>
</dbReference>
<dbReference type="InterPro" id="IPR002586">
    <property type="entry name" value="CobQ/CobB/MinD/ParA_Nub-bd_dom"/>
</dbReference>
<evidence type="ECO:0000313" key="2">
    <source>
        <dbReference type="EMBL" id="TGD91663.1"/>
    </source>
</evidence>
<name>A0A4Z0NE82_9HYPH</name>
<accession>A0A4Z0NE82</accession>
<proteinExistence type="predicted"/>
<organism evidence="2 3">
    <name type="scientific">Methylobacterium nonmethylotrophicum</name>
    <dbReference type="NCBI Taxonomy" id="1141884"/>
    <lineage>
        <taxon>Bacteria</taxon>
        <taxon>Pseudomonadati</taxon>
        <taxon>Pseudomonadota</taxon>
        <taxon>Alphaproteobacteria</taxon>
        <taxon>Hyphomicrobiales</taxon>
        <taxon>Methylobacteriaceae</taxon>
        <taxon>Methylobacterium</taxon>
    </lineage>
</organism>
<dbReference type="InterPro" id="IPR027417">
    <property type="entry name" value="P-loop_NTPase"/>
</dbReference>
<sequence length="223" mass="23766">MKVLSIISQKGGVGKTTLATALAVEGSRDGKRTVLFDLDPQASASFWMDTRQDSSLAITAVPAARLGHVLGAVREAGCDLAIIDTPPFAKDIAFEATQHADFVLVPSRPAVLDVMAMTRTLDLVKHYGTPFAAVLTFCPPMGRELEDTIGTIQQLGAEVCPVRIGNRIAYSRAQQTGLAAQEVDQGGKAAQEVAELYKYVCMHLYKSDHDGAPHAQKRAASGS</sequence>
<dbReference type="Pfam" id="PF01656">
    <property type="entry name" value="CbiA"/>
    <property type="match status" value="1"/>
</dbReference>
<dbReference type="PANTHER" id="PTHR13696">
    <property type="entry name" value="P-LOOP CONTAINING NUCLEOSIDE TRIPHOSPHATE HYDROLASE"/>
    <property type="match status" value="1"/>
</dbReference>
<dbReference type="SUPFAM" id="SSF52540">
    <property type="entry name" value="P-loop containing nucleoside triphosphate hydrolases"/>
    <property type="match status" value="1"/>
</dbReference>
<dbReference type="PIRSF" id="PIRSF009320">
    <property type="entry name" value="Nuc_binding_HP_1000"/>
    <property type="match status" value="1"/>
</dbReference>
<dbReference type="Proteomes" id="UP000297535">
    <property type="component" value="Unassembled WGS sequence"/>
</dbReference>
<reference evidence="2 3" key="1">
    <citation type="submission" date="2019-04" db="EMBL/GenBank/DDBJ databases">
        <authorList>
            <person name="Feng G."/>
            <person name="Zhu H."/>
        </authorList>
    </citation>
    <scope>NUCLEOTIDE SEQUENCE [LARGE SCALE GENOMIC DNA]</scope>
    <source>
        <strain evidence="2 3">6HR-1</strain>
    </source>
</reference>
<keyword evidence="3" id="KW-1185">Reference proteome</keyword>
<comment type="caution">
    <text evidence="2">The sequence shown here is derived from an EMBL/GenBank/DDBJ whole genome shotgun (WGS) entry which is preliminary data.</text>
</comment>
<feature type="domain" description="CobQ/CobB/MinD/ParA nucleotide binding" evidence="1">
    <location>
        <begin position="5"/>
        <end position="177"/>
    </location>
</feature>
<dbReference type="CDD" id="cd02042">
    <property type="entry name" value="ParAB_family"/>
    <property type="match status" value="1"/>
</dbReference>
<dbReference type="Gene3D" id="3.40.50.300">
    <property type="entry name" value="P-loop containing nucleotide triphosphate hydrolases"/>
    <property type="match status" value="1"/>
</dbReference>
<dbReference type="OrthoDB" id="9804460at2"/>